<name>A0A9X0CIU0_9CNID</name>
<gene>
    <name evidence="2" type="ORF">OS493_030537</name>
</gene>
<dbReference type="EMBL" id="MU827334">
    <property type="protein sequence ID" value="KAJ7354760.1"/>
    <property type="molecule type" value="Genomic_DNA"/>
</dbReference>
<evidence type="ECO:0000313" key="3">
    <source>
        <dbReference type="Proteomes" id="UP001163046"/>
    </source>
</evidence>
<dbReference type="AlphaFoldDB" id="A0A9X0CIU0"/>
<evidence type="ECO:0000313" key="2">
    <source>
        <dbReference type="EMBL" id="KAJ7354760.1"/>
    </source>
</evidence>
<protein>
    <submittedName>
        <fullName evidence="2">Uncharacterized protein</fullName>
    </submittedName>
</protein>
<keyword evidence="3" id="KW-1185">Reference proteome</keyword>
<proteinExistence type="predicted"/>
<accession>A0A9X0CIU0</accession>
<evidence type="ECO:0000256" key="1">
    <source>
        <dbReference type="SAM" id="MobiDB-lite"/>
    </source>
</evidence>
<feature type="region of interest" description="Disordered" evidence="1">
    <location>
        <begin position="15"/>
        <end position="44"/>
    </location>
</feature>
<comment type="caution">
    <text evidence="2">The sequence shown here is derived from an EMBL/GenBank/DDBJ whole genome shotgun (WGS) entry which is preliminary data.</text>
</comment>
<sequence length="205" mass="22114">MTQLFSRIGVLKKRLSSSGAELPSVADELPSDDGMTSQEGELSAGLSPAAIEEFIVSAEASELSLEDGMSSHEGNELSPEAIEEMSPEADEMSSADYGMPSQEGNKLSFAVVEELSTKADELSLEDGMPSQEASKLSPTAIEGMSPEANTPCAPAKYYFLLEQGVKLTDAAKELSDEKMNLLYEDIFKPLDFYSILHERSKQLSS</sequence>
<dbReference type="Proteomes" id="UP001163046">
    <property type="component" value="Unassembled WGS sequence"/>
</dbReference>
<reference evidence="2" key="1">
    <citation type="submission" date="2023-01" db="EMBL/GenBank/DDBJ databases">
        <title>Genome assembly of the deep-sea coral Lophelia pertusa.</title>
        <authorList>
            <person name="Herrera S."/>
            <person name="Cordes E."/>
        </authorList>
    </citation>
    <scope>NUCLEOTIDE SEQUENCE</scope>
    <source>
        <strain evidence="2">USNM1676648</strain>
        <tissue evidence="2">Polyp</tissue>
    </source>
</reference>
<organism evidence="2 3">
    <name type="scientific">Desmophyllum pertusum</name>
    <dbReference type="NCBI Taxonomy" id="174260"/>
    <lineage>
        <taxon>Eukaryota</taxon>
        <taxon>Metazoa</taxon>
        <taxon>Cnidaria</taxon>
        <taxon>Anthozoa</taxon>
        <taxon>Hexacorallia</taxon>
        <taxon>Scleractinia</taxon>
        <taxon>Caryophylliina</taxon>
        <taxon>Caryophylliidae</taxon>
        <taxon>Desmophyllum</taxon>
    </lineage>
</organism>